<organism evidence="4">
    <name type="scientific">Tanacetum cinerariifolium</name>
    <name type="common">Dalmatian daisy</name>
    <name type="synonym">Chrysanthemum cinerariifolium</name>
    <dbReference type="NCBI Taxonomy" id="118510"/>
    <lineage>
        <taxon>Eukaryota</taxon>
        <taxon>Viridiplantae</taxon>
        <taxon>Streptophyta</taxon>
        <taxon>Embryophyta</taxon>
        <taxon>Tracheophyta</taxon>
        <taxon>Spermatophyta</taxon>
        <taxon>Magnoliopsida</taxon>
        <taxon>eudicotyledons</taxon>
        <taxon>Gunneridae</taxon>
        <taxon>Pentapetalae</taxon>
        <taxon>asterids</taxon>
        <taxon>campanulids</taxon>
        <taxon>Asterales</taxon>
        <taxon>Asteraceae</taxon>
        <taxon>Asteroideae</taxon>
        <taxon>Anthemideae</taxon>
        <taxon>Anthemidinae</taxon>
        <taxon>Tanacetum</taxon>
    </lineage>
</organism>
<dbReference type="Pfam" id="PF07727">
    <property type="entry name" value="RVT_2"/>
    <property type="match status" value="1"/>
</dbReference>
<reference evidence="4" key="1">
    <citation type="journal article" date="2019" name="Sci. Rep.">
        <title>Draft genome of Tanacetum cinerariifolium, the natural source of mosquito coil.</title>
        <authorList>
            <person name="Yamashiro T."/>
            <person name="Shiraishi A."/>
            <person name="Satake H."/>
            <person name="Nakayama K."/>
        </authorList>
    </citation>
    <scope>NUCLEOTIDE SEQUENCE</scope>
</reference>
<dbReference type="EMBL" id="BKCJ010004125">
    <property type="protein sequence ID" value="GEU59176.1"/>
    <property type="molecule type" value="Genomic_DNA"/>
</dbReference>
<feature type="region of interest" description="Disordered" evidence="1">
    <location>
        <begin position="1250"/>
        <end position="1284"/>
    </location>
</feature>
<dbReference type="InterPro" id="IPR025724">
    <property type="entry name" value="GAG-pre-integrase_dom"/>
</dbReference>
<accession>A0A6L2LBQ1</accession>
<sequence>MVQFIKTPVKGDAKPESKWTPDERRVVVQDQCLKSIIMSCLLDDIMEAVISYVLAKETWTDLVHSFEGPSDTKENRIMDLKLEYQTFRENSTESLSQTYTHYKTMLNELSNDGVNLSKHNNNVGFVNRFPRKINDEVDERSSEEYLRDLDNKGLVAEIFDWDKEEVSDNKEVTRVKCRDELLSLKQAKLDAVTFQIQNTKLTKLNHALQEQLKEEKKTNEKWLTSSKKASQCISEQIPHQKKKFLEIQNEILVTSIGFKIDITLNEGFCFHESTRNPYSLRALKRVEELLNGINNRSVSSEGSIRVEVHFSEVCSTKEQVNQVLILWTTFLEPMLYVPSLLENFDDIKISTCGATRNEDSSKVIMVDGGTLPKEDGSRVEKDVKNTCIRDKATTVGVANDNVLPKRSTTLSSDTSRTPPVANGNFVKFEKEEGELSPDVYFDEAHLAAYGDHNRSNAKAKHSMEIDADGDYEDNKNVLEGGDDVLGSESTADECSREDHEDKYRDDPDGKAKSERETKGIEDANFISADGTYSDHIFLSAKPLAKRVASLLHDGEKKDCNVFYGNESFYALFWLHQVKAWLKSPSYHDFSLMDILLGKSTSDLPNFKTGRILVPESQAVNESLETLNTPESSKDSEAEFLTLLPPLKNLQGASPSSKILKAKAKPFPLCTHCGFNDHRLDDCRNYPECEIYGSYYHSTLGHNRVIHIRRGVLAESSQSNESSFRVKCNICRSTIHSTSDHNEFDHLKRGSKIQAAKARKRIKIACFFAKASKSMNWLWHKRLSHFNFKNINKLAKQNKVLGLPSLVYSKDGPYTSCEKGKHHRASFKTKQNFSIKKCLHLLHMDLFGPDIKDHPDLMNTEGTHEQNVQDDQMITQPTDVPSGYNTKVLRPITEPLVLDVTQSYIPNQASISSYPAPQDKGSRDQHIELVNITSNPGEVMLIRCMAAKLTAASSSECLFTNFLFEIEAKKVSEIFSAFATYMNLKVYQMNVKSAFMNGKLKEEIYVKRSLGFESSELPDYVCKLDKALYGIKQAPRACSLVKTPMVPPNKLGPDLAVKPVNETSYRRMIGSLMYLKGTPTLGLYYLKCSGYDLKGYSYSDYAGCNLDRKNTSGACQILGGKFVCWSDKKQQSVAMSSAEAEYVDATGEFWSTDVSFDLFPSFNKPKKRPLKEFFIRFLVLNGQRPLTLDFKTLCSSTGLDYNNGKYVENPTPEVLGRNYSYTEQVNSIQQLLAYSLITGTEESEEDILGAGEEMDDNPQSDETQHQSSPPHEDKPTSSTTLQTKASDTDSLCDKILKKYDDTLLLTERQLVKDQTDKLVEASMSSFKKSSTTITNLYKGLEVIAQLLKDIINSIKDGPTINKKIKEASKTLAKISILTTEILSSFRSFDFSTLQSIIKNIQDHAFKQEEALAAWMKSSTNMAWNLAPSTSVTQTFALTDTPVDVDGDNITYTATKEPPSYTKRETDANFLEKLEEPKQSTDANIKEGKGIVTDDQAKDQRKLVKASIVRPDPDKPDKEEEIKKAKEEARLNTISKTKSDIDKVGMEALVSYLVAASMVKSLKNARFDMKLRKLIAEHPDQEKIKSKKVKLEALRYKMD</sequence>
<evidence type="ECO:0000256" key="1">
    <source>
        <dbReference type="SAM" id="MobiDB-lite"/>
    </source>
</evidence>
<dbReference type="PANTHER" id="PTHR11439">
    <property type="entry name" value="GAG-POL-RELATED RETROTRANSPOSON"/>
    <property type="match status" value="1"/>
</dbReference>
<evidence type="ECO:0000259" key="3">
    <source>
        <dbReference type="Pfam" id="PF13976"/>
    </source>
</evidence>
<name>A0A6L2LBQ1_TANCI</name>
<feature type="domain" description="Reverse transcriptase Ty1/copia-type" evidence="2">
    <location>
        <begin position="973"/>
        <end position="1036"/>
    </location>
</feature>
<comment type="caution">
    <text evidence="4">The sequence shown here is derived from an EMBL/GenBank/DDBJ whole genome shotgun (WGS) entry which is preliminary data.</text>
</comment>
<dbReference type="InterPro" id="IPR013103">
    <property type="entry name" value="RVT_2"/>
</dbReference>
<evidence type="ECO:0000259" key="2">
    <source>
        <dbReference type="Pfam" id="PF07727"/>
    </source>
</evidence>
<proteinExistence type="predicted"/>
<dbReference type="Pfam" id="PF13976">
    <property type="entry name" value="gag_pre-integrs"/>
    <property type="match status" value="1"/>
</dbReference>
<feature type="compositionally biased region" description="Basic and acidic residues" evidence="1">
    <location>
        <begin position="493"/>
        <end position="517"/>
    </location>
</feature>
<gene>
    <name evidence="4" type="ORF">Tci_031154</name>
</gene>
<dbReference type="PANTHER" id="PTHR11439:SF495">
    <property type="entry name" value="REVERSE TRANSCRIPTASE, RNA-DEPENDENT DNA POLYMERASE-RELATED"/>
    <property type="match status" value="1"/>
</dbReference>
<feature type="compositionally biased region" description="Polar residues" evidence="1">
    <location>
        <begin position="1275"/>
        <end position="1284"/>
    </location>
</feature>
<evidence type="ECO:0000313" key="4">
    <source>
        <dbReference type="EMBL" id="GEU59176.1"/>
    </source>
</evidence>
<protein>
    <submittedName>
        <fullName evidence="4">Paired amphipathic helix protein Sin3-like 2 isoform X1</fullName>
    </submittedName>
</protein>
<feature type="region of interest" description="Disordered" evidence="1">
    <location>
        <begin position="470"/>
        <end position="517"/>
    </location>
</feature>
<feature type="domain" description="GAG-pre-integrase" evidence="3">
    <location>
        <begin position="766"/>
        <end position="821"/>
    </location>
</feature>